<dbReference type="InterPro" id="IPR008974">
    <property type="entry name" value="TRAF-like"/>
</dbReference>
<sequence>MAGQIYTKRKAFAFTWIIENFEYCEQKTGNFLKSPTFIVDTIDRSKWSLSIYPRGDTAKSWISLFLEREEDSKGPVTIEVGYELAFLTVDGSVLTSQSEYKHAFLKNDSDGFSNFEERESVFSKRSKFLPHDALTIRCRMWKRTGEVKTDGQCVARTRIGVERKAFLWKIPNFSSLDEENEETYSLTSTSADKPIVSLTFFCTDDPDCLENPYMIEINNFNSSIVFATFKSSLVDAEGNYVNSAEDEVWPSPNLTLICCLSQSKDILMDKNYLYLPHNTLTLYCELAFSTGTAFEGIEGTVYGCSPSFITNNLIPEYIKTADIKKSVSDLKVDIGSMLRDNILCDVKLSAESETFPAHRFILSARSPVFRAMFQSDMKEKVQDRIVIKDLKPDTVFRMLHFMYTDSLELLLWQTASDLYVAAVKYQIMTLKDKCSSFLKSSLSLSNACEILLLSDLYKDEELKSTVQGFILKNDKSIINSSAWKEVMKINLHLAAETMLLKFKE</sequence>
<accession>A0A4Y2SNB5</accession>
<dbReference type="InterPro" id="IPR011333">
    <property type="entry name" value="SKP1/BTB/POZ_sf"/>
</dbReference>
<keyword evidence="4" id="KW-1185">Reference proteome</keyword>
<evidence type="ECO:0000259" key="2">
    <source>
        <dbReference type="PROSITE" id="PS50144"/>
    </source>
</evidence>
<dbReference type="CDD" id="cd18186">
    <property type="entry name" value="BTB_POZ_ZBTB_KLHL-like"/>
    <property type="match status" value="1"/>
</dbReference>
<dbReference type="GO" id="GO:0030163">
    <property type="term" value="P:protein catabolic process"/>
    <property type="evidence" value="ECO:0007669"/>
    <property type="project" value="UniProtKB-ARBA"/>
</dbReference>
<gene>
    <name evidence="3" type="primary">spop_62</name>
    <name evidence="3" type="ORF">AVEN_134570_1</name>
</gene>
<dbReference type="Proteomes" id="UP000499080">
    <property type="component" value="Unassembled WGS sequence"/>
</dbReference>
<evidence type="ECO:0000259" key="1">
    <source>
        <dbReference type="PROSITE" id="PS50097"/>
    </source>
</evidence>
<dbReference type="SUPFAM" id="SSF54695">
    <property type="entry name" value="POZ domain"/>
    <property type="match status" value="1"/>
</dbReference>
<organism evidence="3 4">
    <name type="scientific">Araneus ventricosus</name>
    <name type="common">Orbweaver spider</name>
    <name type="synonym">Epeira ventricosa</name>
    <dbReference type="NCBI Taxonomy" id="182803"/>
    <lineage>
        <taxon>Eukaryota</taxon>
        <taxon>Metazoa</taxon>
        <taxon>Ecdysozoa</taxon>
        <taxon>Arthropoda</taxon>
        <taxon>Chelicerata</taxon>
        <taxon>Arachnida</taxon>
        <taxon>Araneae</taxon>
        <taxon>Araneomorphae</taxon>
        <taxon>Entelegynae</taxon>
        <taxon>Araneoidea</taxon>
        <taxon>Araneidae</taxon>
        <taxon>Araneus</taxon>
    </lineage>
</organism>
<dbReference type="InterPro" id="IPR000210">
    <property type="entry name" value="BTB/POZ_dom"/>
</dbReference>
<dbReference type="OrthoDB" id="6359816at2759"/>
<dbReference type="EMBL" id="BGPR01022359">
    <property type="protein sequence ID" value="GBN88585.1"/>
    <property type="molecule type" value="Genomic_DNA"/>
</dbReference>
<dbReference type="InterPro" id="IPR002083">
    <property type="entry name" value="MATH/TRAF_dom"/>
</dbReference>
<proteinExistence type="predicted"/>
<dbReference type="Gene3D" id="2.60.210.10">
    <property type="entry name" value="Apoptosis, Tumor Necrosis Factor Receptor Associated Protein 2, Chain A"/>
    <property type="match status" value="1"/>
</dbReference>
<feature type="domain" description="MATH" evidence="2">
    <location>
        <begin position="11"/>
        <end position="140"/>
    </location>
</feature>
<evidence type="ECO:0000313" key="4">
    <source>
        <dbReference type="Proteomes" id="UP000499080"/>
    </source>
</evidence>
<dbReference type="Gene3D" id="3.30.710.10">
    <property type="entry name" value="Potassium Channel Kv1.1, Chain A"/>
    <property type="match status" value="1"/>
</dbReference>
<dbReference type="Gene3D" id="1.25.40.420">
    <property type="match status" value="1"/>
</dbReference>
<dbReference type="Pfam" id="PF22486">
    <property type="entry name" value="MATH_2"/>
    <property type="match status" value="1"/>
</dbReference>
<name>A0A4Y2SNB5_ARAVE</name>
<dbReference type="SMART" id="SM00225">
    <property type="entry name" value="BTB"/>
    <property type="match status" value="1"/>
</dbReference>
<evidence type="ECO:0000313" key="3">
    <source>
        <dbReference type="EMBL" id="GBN88585.1"/>
    </source>
</evidence>
<dbReference type="AlphaFoldDB" id="A0A4Y2SNB5"/>
<feature type="domain" description="BTB" evidence="1">
    <location>
        <begin position="344"/>
        <end position="411"/>
    </location>
</feature>
<dbReference type="PANTHER" id="PTHR24413">
    <property type="entry name" value="SPECKLE-TYPE POZ PROTEIN"/>
    <property type="match status" value="1"/>
</dbReference>
<dbReference type="PROSITE" id="PS50144">
    <property type="entry name" value="MATH"/>
    <property type="match status" value="1"/>
</dbReference>
<protein>
    <submittedName>
        <fullName evidence="3">Speckle-type POZ protein</fullName>
    </submittedName>
</protein>
<dbReference type="Pfam" id="PF00651">
    <property type="entry name" value="BTB"/>
    <property type="match status" value="1"/>
</dbReference>
<dbReference type="SUPFAM" id="SSF49599">
    <property type="entry name" value="TRAF domain-like"/>
    <property type="match status" value="1"/>
</dbReference>
<reference evidence="3 4" key="1">
    <citation type="journal article" date="2019" name="Sci. Rep.">
        <title>Orb-weaving spider Araneus ventricosus genome elucidates the spidroin gene catalogue.</title>
        <authorList>
            <person name="Kono N."/>
            <person name="Nakamura H."/>
            <person name="Ohtoshi R."/>
            <person name="Moran D.A.P."/>
            <person name="Shinohara A."/>
            <person name="Yoshida Y."/>
            <person name="Fujiwara M."/>
            <person name="Mori M."/>
            <person name="Tomita M."/>
            <person name="Arakawa K."/>
        </authorList>
    </citation>
    <scope>NUCLEOTIDE SEQUENCE [LARGE SCALE GENOMIC DNA]</scope>
</reference>
<comment type="caution">
    <text evidence="3">The sequence shown here is derived from an EMBL/GenBank/DDBJ whole genome shotgun (WGS) entry which is preliminary data.</text>
</comment>
<dbReference type="PROSITE" id="PS50097">
    <property type="entry name" value="BTB"/>
    <property type="match status" value="1"/>
</dbReference>